<feature type="compositionally biased region" description="Low complexity" evidence="2">
    <location>
        <begin position="83"/>
        <end position="95"/>
    </location>
</feature>
<reference evidence="4" key="1">
    <citation type="journal article" date="2023" name="Science">
        <title>Genome structures resolve the early diversification of teleost fishes.</title>
        <authorList>
            <person name="Parey E."/>
            <person name="Louis A."/>
            <person name="Montfort J."/>
            <person name="Bouchez O."/>
            <person name="Roques C."/>
            <person name="Iampietro C."/>
            <person name="Lluch J."/>
            <person name="Castinel A."/>
            <person name="Donnadieu C."/>
            <person name="Desvignes T."/>
            <person name="Floi Bucao C."/>
            <person name="Jouanno E."/>
            <person name="Wen M."/>
            <person name="Mejri S."/>
            <person name="Dirks R."/>
            <person name="Jansen H."/>
            <person name="Henkel C."/>
            <person name="Chen W.J."/>
            <person name="Zahm M."/>
            <person name="Cabau C."/>
            <person name="Klopp C."/>
            <person name="Thompson A.W."/>
            <person name="Robinson-Rechavi M."/>
            <person name="Braasch I."/>
            <person name="Lecointre G."/>
            <person name="Bobe J."/>
            <person name="Postlethwait J.H."/>
            <person name="Berthelot C."/>
            <person name="Roest Crollius H."/>
            <person name="Guiguen Y."/>
        </authorList>
    </citation>
    <scope>NUCLEOTIDE SEQUENCE</scope>
    <source>
        <strain evidence="4">WJC10195</strain>
    </source>
</reference>
<evidence type="ECO:0000256" key="2">
    <source>
        <dbReference type="SAM" id="MobiDB-lite"/>
    </source>
</evidence>
<feature type="compositionally biased region" description="Pro residues" evidence="2">
    <location>
        <begin position="290"/>
        <end position="310"/>
    </location>
</feature>
<keyword evidence="5" id="KW-1185">Reference proteome</keyword>
<feature type="domain" description="C2H2-type" evidence="3">
    <location>
        <begin position="115"/>
        <end position="145"/>
    </location>
</feature>
<evidence type="ECO:0000256" key="1">
    <source>
        <dbReference type="PROSITE-ProRule" id="PRU00042"/>
    </source>
</evidence>
<feature type="compositionally biased region" description="Low complexity" evidence="2">
    <location>
        <begin position="7"/>
        <end position="24"/>
    </location>
</feature>
<keyword evidence="1" id="KW-0863">Zinc-finger</keyword>
<dbReference type="GO" id="GO:0000981">
    <property type="term" value="F:DNA-binding transcription factor activity, RNA polymerase II-specific"/>
    <property type="evidence" value="ECO:0007669"/>
    <property type="project" value="TreeGrafter"/>
</dbReference>
<dbReference type="Gene3D" id="3.30.160.60">
    <property type="entry name" value="Classic Zinc Finger"/>
    <property type="match status" value="1"/>
</dbReference>
<proteinExistence type="predicted"/>
<name>A0A9Q1E6L5_SYNKA</name>
<dbReference type="SMART" id="SM00355">
    <property type="entry name" value="ZnF_C2H2"/>
    <property type="match status" value="2"/>
</dbReference>
<organism evidence="4 5">
    <name type="scientific">Synaphobranchus kaupii</name>
    <name type="common">Kaup's arrowtooth eel</name>
    <dbReference type="NCBI Taxonomy" id="118154"/>
    <lineage>
        <taxon>Eukaryota</taxon>
        <taxon>Metazoa</taxon>
        <taxon>Chordata</taxon>
        <taxon>Craniata</taxon>
        <taxon>Vertebrata</taxon>
        <taxon>Euteleostomi</taxon>
        <taxon>Actinopterygii</taxon>
        <taxon>Neopterygii</taxon>
        <taxon>Teleostei</taxon>
        <taxon>Anguilliformes</taxon>
        <taxon>Synaphobranchidae</taxon>
        <taxon>Synaphobranchus</taxon>
    </lineage>
</organism>
<feature type="region of interest" description="Disordered" evidence="2">
    <location>
        <begin position="1"/>
        <end position="99"/>
    </location>
</feature>
<dbReference type="EMBL" id="JAINUF010000024">
    <property type="protein sequence ID" value="KAJ8333177.1"/>
    <property type="molecule type" value="Genomic_DNA"/>
</dbReference>
<evidence type="ECO:0000313" key="4">
    <source>
        <dbReference type="EMBL" id="KAJ8333177.1"/>
    </source>
</evidence>
<dbReference type="InterPro" id="IPR013087">
    <property type="entry name" value="Znf_C2H2_type"/>
</dbReference>
<feature type="compositionally biased region" description="Low complexity" evidence="2">
    <location>
        <begin position="248"/>
        <end position="271"/>
    </location>
</feature>
<dbReference type="GO" id="GO:0005634">
    <property type="term" value="C:nucleus"/>
    <property type="evidence" value="ECO:0007669"/>
    <property type="project" value="UniProtKB-SubCell"/>
</dbReference>
<dbReference type="GO" id="GO:0008270">
    <property type="term" value="F:zinc ion binding"/>
    <property type="evidence" value="ECO:0007669"/>
    <property type="project" value="UniProtKB-KW"/>
</dbReference>
<dbReference type="PANTHER" id="PTHR15507">
    <property type="entry name" value="ZINC FINGER PROTEIN RLF"/>
    <property type="match status" value="1"/>
</dbReference>
<feature type="region of interest" description="Disordered" evidence="2">
    <location>
        <begin position="195"/>
        <end position="218"/>
    </location>
</feature>
<feature type="region of interest" description="Disordered" evidence="2">
    <location>
        <begin position="233"/>
        <end position="317"/>
    </location>
</feature>
<dbReference type="PROSITE" id="PS50157">
    <property type="entry name" value="ZINC_FINGER_C2H2_2"/>
    <property type="match status" value="1"/>
</dbReference>
<dbReference type="PANTHER" id="PTHR15507:SF18">
    <property type="entry name" value="ZINC FINGER PROTEIN RLF"/>
    <property type="match status" value="1"/>
</dbReference>
<dbReference type="Proteomes" id="UP001152622">
    <property type="component" value="Chromosome 24"/>
</dbReference>
<accession>A0A9Q1E6L5</accession>
<protein>
    <recommendedName>
        <fullName evidence="3">C2H2-type domain-containing protein</fullName>
    </recommendedName>
</protein>
<keyword evidence="1" id="KW-0862">Zinc</keyword>
<dbReference type="InterPro" id="IPR052251">
    <property type="entry name" value="GH-ZnFinger_Regulators"/>
</dbReference>
<evidence type="ECO:0000259" key="3">
    <source>
        <dbReference type="PROSITE" id="PS50157"/>
    </source>
</evidence>
<dbReference type="PROSITE" id="PS00028">
    <property type="entry name" value="ZINC_FINGER_C2H2_1"/>
    <property type="match status" value="1"/>
</dbReference>
<sequence length="368" mass="39356">MPPTAAPTPAARSSTTLRGTSSSTWPRTGITFTEEDFAAQRERKRKPADPFAEIGAAKKTVQEELPGGESREAGGAIRSPVPTTTATSSTSSSSSLKEPRGTLTCVAVCFDGRKFTCGFESCGRTFTQASDVQRHLKCVHPGQIKSEKKGQKRLSKVKGLRTREKDIKIEQGSTDKSALGHASCPLAQGVCPERSYSPAAEPHKPFIPPPLSPLIDDPLKDLLLGLSRLSLRASSPRSSLCDPCHPISGSSVSQVSCSPTLSANASPSAAKASRKKAAPKPQPTIEKKQTPPPPPRPPSPRPPSPPPEQPTPARRISDFLVQPSTKPYGCEVKSCGFKSVTSSALKVHYLRKHSFSKDRGERDGHLQD</sequence>
<keyword evidence="1" id="KW-0479">Metal-binding</keyword>
<comment type="caution">
    <text evidence="4">The sequence shown here is derived from an EMBL/GenBank/DDBJ whole genome shotgun (WGS) entry which is preliminary data.</text>
</comment>
<dbReference type="AlphaFoldDB" id="A0A9Q1E6L5"/>
<dbReference type="GO" id="GO:0003677">
    <property type="term" value="F:DNA binding"/>
    <property type="evidence" value="ECO:0007669"/>
    <property type="project" value="UniProtKB-KW"/>
</dbReference>
<gene>
    <name evidence="4" type="ORF">SKAU_G00420730</name>
</gene>
<evidence type="ECO:0000313" key="5">
    <source>
        <dbReference type="Proteomes" id="UP001152622"/>
    </source>
</evidence>